<dbReference type="InterPro" id="IPR016167">
    <property type="entry name" value="FAD-bd_PCMH_sub1"/>
</dbReference>
<comment type="cofactor">
    <cofactor evidence="1">
        <name>FAD</name>
        <dbReference type="ChEBI" id="CHEBI:57692"/>
    </cofactor>
</comment>
<dbReference type="Gene3D" id="3.40.462.20">
    <property type="match status" value="1"/>
</dbReference>
<proteinExistence type="inferred from homology"/>
<dbReference type="InterPro" id="IPR006094">
    <property type="entry name" value="Oxid_FAD_bind_N"/>
</dbReference>
<dbReference type="PROSITE" id="PS00862">
    <property type="entry name" value="OX2_COVAL_FAD"/>
    <property type="match status" value="1"/>
</dbReference>
<dbReference type="InterPro" id="IPR006093">
    <property type="entry name" value="Oxy_OxRdtase_FAD_BS"/>
</dbReference>
<sequence length="448" mass="47773">MSDLLLKQLALIGCRGPVITPGSTDYDRARQVWNGVADRWPAAVLRAADVDDVRKAIDVAANCNAVLAIRGGGHSLPGLSTCDGGLLLDLSQLNSGRLDISAGTVEAGGGALLRDLDGATVPSGFVVPAGVVSHTGVAGLTLGGGMGRVSRAYGLTIDSLIGVEIVTADGSVNWIDAAIDPELFWGIRGGGGNFGVITRFRFRLHQLGPVAVGHWMYPMADAQRAITGLGDLARQRPREFSVAFTLTRGGLSVTAVWVGDSRLADQMLSPFGDLAGVGEGEMGAMPFLHLQSRNDAHFAWSRRYYAKGGFWSDITGDVVDAMLQQIASAPTMDCEFYITQLGGAVADVREEDTAYSGRQAGYYWIAEPVWDDPADDERCIEWGRSAAGRLADRSIAANYVNEQSDTAIASGAYGAVKYDRLRHLKTRLDPSNLFRLNQNILPFAATPQ</sequence>
<dbReference type="GO" id="GO:0071949">
    <property type="term" value="F:FAD binding"/>
    <property type="evidence" value="ECO:0007669"/>
    <property type="project" value="InterPro"/>
</dbReference>
<dbReference type="InterPro" id="IPR016169">
    <property type="entry name" value="FAD-bd_PCMH_sub2"/>
</dbReference>
<dbReference type="Proteomes" id="UP000245698">
    <property type="component" value="Unassembled WGS sequence"/>
</dbReference>
<organism evidence="7 8">
    <name type="scientific">Mesorhizobium delmotii</name>
    <dbReference type="NCBI Taxonomy" id="1631247"/>
    <lineage>
        <taxon>Bacteria</taxon>
        <taxon>Pseudomonadati</taxon>
        <taxon>Pseudomonadota</taxon>
        <taxon>Alphaproteobacteria</taxon>
        <taxon>Hyphomicrobiales</taxon>
        <taxon>Phyllobacteriaceae</taxon>
        <taxon>Mesorhizobium</taxon>
    </lineage>
</organism>
<keyword evidence="5" id="KW-0560">Oxidoreductase</keyword>
<dbReference type="EMBL" id="FUIG01000092">
    <property type="protein sequence ID" value="SJM35454.1"/>
    <property type="molecule type" value="Genomic_DNA"/>
</dbReference>
<evidence type="ECO:0000256" key="1">
    <source>
        <dbReference type="ARBA" id="ARBA00001974"/>
    </source>
</evidence>
<dbReference type="InterPro" id="IPR016166">
    <property type="entry name" value="FAD-bd_PCMH"/>
</dbReference>
<evidence type="ECO:0000256" key="4">
    <source>
        <dbReference type="ARBA" id="ARBA00022827"/>
    </source>
</evidence>
<dbReference type="SUPFAM" id="SSF56176">
    <property type="entry name" value="FAD-binding/transporter-associated domain-like"/>
    <property type="match status" value="1"/>
</dbReference>
<name>A0A2P9AWG5_9HYPH</name>
<dbReference type="AlphaFoldDB" id="A0A2P9AWG5"/>
<comment type="similarity">
    <text evidence="2">Belongs to the oxygen-dependent FAD-linked oxidoreductase family.</text>
</comment>
<keyword evidence="8" id="KW-1185">Reference proteome</keyword>
<dbReference type="Gene3D" id="3.30.465.10">
    <property type="match status" value="1"/>
</dbReference>
<dbReference type="InterPro" id="IPR012951">
    <property type="entry name" value="BBE"/>
</dbReference>
<dbReference type="GO" id="GO:0016491">
    <property type="term" value="F:oxidoreductase activity"/>
    <property type="evidence" value="ECO:0007669"/>
    <property type="project" value="UniProtKB-KW"/>
</dbReference>
<protein>
    <submittedName>
        <fullName evidence="7">Oxidoreductase, oxygen dependent, FAD-dependent protein</fullName>
    </submittedName>
</protein>
<dbReference type="PROSITE" id="PS51387">
    <property type="entry name" value="FAD_PCMH"/>
    <property type="match status" value="1"/>
</dbReference>
<evidence type="ECO:0000259" key="6">
    <source>
        <dbReference type="PROSITE" id="PS51387"/>
    </source>
</evidence>
<dbReference type="Pfam" id="PF01565">
    <property type="entry name" value="FAD_binding_4"/>
    <property type="match status" value="1"/>
</dbReference>
<keyword evidence="4" id="KW-0274">FAD</keyword>
<dbReference type="PANTHER" id="PTHR42973">
    <property type="entry name" value="BINDING OXIDOREDUCTASE, PUTATIVE (AFU_ORTHOLOGUE AFUA_1G17690)-RELATED"/>
    <property type="match status" value="1"/>
</dbReference>
<dbReference type="InterPro" id="IPR036318">
    <property type="entry name" value="FAD-bd_PCMH-like_sf"/>
</dbReference>
<evidence type="ECO:0000256" key="2">
    <source>
        <dbReference type="ARBA" id="ARBA00005466"/>
    </source>
</evidence>
<dbReference type="RefSeq" id="WP_123151691.1">
    <property type="nucleotide sequence ID" value="NZ_FUIG01000092.1"/>
</dbReference>
<dbReference type="Gene3D" id="3.30.43.10">
    <property type="entry name" value="Uridine Diphospho-n-acetylenolpyruvylglucosamine Reductase, domain 2"/>
    <property type="match status" value="1"/>
</dbReference>
<reference evidence="8" key="1">
    <citation type="submission" date="2016-12" db="EMBL/GenBank/DDBJ databases">
        <authorList>
            <person name="Brunel B."/>
        </authorList>
    </citation>
    <scope>NUCLEOTIDE SEQUENCE [LARGE SCALE GENOMIC DNA]</scope>
</reference>
<feature type="domain" description="FAD-binding PCMH-type" evidence="6">
    <location>
        <begin position="37"/>
        <end position="207"/>
    </location>
</feature>
<dbReference type="InterPro" id="IPR050416">
    <property type="entry name" value="FAD-linked_Oxidoreductase"/>
</dbReference>
<evidence type="ECO:0000256" key="5">
    <source>
        <dbReference type="ARBA" id="ARBA00023002"/>
    </source>
</evidence>
<evidence type="ECO:0000256" key="3">
    <source>
        <dbReference type="ARBA" id="ARBA00022630"/>
    </source>
</evidence>
<dbReference type="PANTHER" id="PTHR42973:SF39">
    <property type="entry name" value="FAD-BINDING PCMH-TYPE DOMAIN-CONTAINING PROTEIN"/>
    <property type="match status" value="1"/>
</dbReference>
<accession>A0A2P9AWG5</accession>
<evidence type="ECO:0000313" key="8">
    <source>
        <dbReference type="Proteomes" id="UP000245698"/>
    </source>
</evidence>
<gene>
    <name evidence="7" type="ORF">BQ8482_80088</name>
</gene>
<dbReference type="Pfam" id="PF08031">
    <property type="entry name" value="BBE"/>
    <property type="match status" value="1"/>
</dbReference>
<evidence type="ECO:0000313" key="7">
    <source>
        <dbReference type="EMBL" id="SJM35454.1"/>
    </source>
</evidence>
<keyword evidence="3" id="KW-0285">Flavoprotein</keyword>